<reference evidence="2" key="1">
    <citation type="submission" date="2016-10" db="EMBL/GenBank/DDBJ databases">
        <authorList>
            <person name="Varghese N."/>
            <person name="Submissions S."/>
        </authorList>
    </citation>
    <scope>NUCLEOTIDE SEQUENCE [LARGE SCALE GENOMIC DNA]</scope>
    <source>
        <strain evidence="2">CGMCC 4.5579</strain>
    </source>
</reference>
<organism evidence="1 2">
    <name type="scientific">Amycolatopsis arida</name>
    <dbReference type="NCBI Taxonomy" id="587909"/>
    <lineage>
        <taxon>Bacteria</taxon>
        <taxon>Bacillati</taxon>
        <taxon>Actinomycetota</taxon>
        <taxon>Actinomycetes</taxon>
        <taxon>Pseudonocardiales</taxon>
        <taxon>Pseudonocardiaceae</taxon>
        <taxon>Amycolatopsis</taxon>
    </lineage>
</organism>
<dbReference type="Proteomes" id="UP000198727">
    <property type="component" value="Unassembled WGS sequence"/>
</dbReference>
<evidence type="ECO:0008006" key="3">
    <source>
        <dbReference type="Google" id="ProtNLM"/>
    </source>
</evidence>
<sequence>MSTGAGPDPRDDPRWELVRAAARVPVPTPPGLIARVLRSVHGVRGRMTAVPLRIPQDGGLLTVSERAVVLLARRLGAELGRALGGVHVSAVAMEQGVLEVLLTVRYGVAAGEAAERLRVRLHEALAAQLGGAAPPVNVHIADVHPT</sequence>
<evidence type="ECO:0000313" key="2">
    <source>
        <dbReference type="Proteomes" id="UP000198727"/>
    </source>
</evidence>
<dbReference type="EMBL" id="FOWW01000010">
    <property type="protein sequence ID" value="SFQ60222.1"/>
    <property type="molecule type" value="Genomic_DNA"/>
</dbReference>
<dbReference type="RefSeq" id="WP_092534914.1">
    <property type="nucleotide sequence ID" value="NZ_FOWW01000010.1"/>
</dbReference>
<gene>
    <name evidence="1" type="ORF">SAMN05421810_110150</name>
</gene>
<dbReference type="OrthoDB" id="3628932at2"/>
<name>A0A1I5ZUY5_9PSEU</name>
<dbReference type="AlphaFoldDB" id="A0A1I5ZUY5"/>
<accession>A0A1I5ZUY5</accession>
<dbReference type="STRING" id="587909.SAMN05421810_110150"/>
<evidence type="ECO:0000313" key="1">
    <source>
        <dbReference type="EMBL" id="SFQ60222.1"/>
    </source>
</evidence>
<keyword evidence="2" id="KW-1185">Reference proteome</keyword>
<protein>
    <recommendedName>
        <fullName evidence="3">Asp23 family, cell envelope-related function</fullName>
    </recommendedName>
</protein>
<proteinExistence type="predicted"/>